<dbReference type="EMBL" id="MOBI01000028">
    <property type="protein sequence ID" value="ROM91051.1"/>
    <property type="molecule type" value="Genomic_DNA"/>
</dbReference>
<reference evidence="1 2" key="1">
    <citation type="submission" date="2016-10" db="EMBL/GenBank/DDBJ databases">
        <title>Comparative genome analysis of multiple Pseudomonas spp. focuses on biocontrol and plant growth promoting traits.</title>
        <authorList>
            <person name="Tao X.-Y."/>
            <person name="Taylor C.G."/>
        </authorList>
    </citation>
    <scope>NUCLEOTIDE SEQUENCE [LARGE SCALE GENOMIC DNA]</scope>
    <source>
        <strain evidence="1 2">37D10</strain>
    </source>
</reference>
<gene>
    <name evidence="1" type="ORF">BK658_24435</name>
</gene>
<evidence type="ECO:0000313" key="2">
    <source>
        <dbReference type="Proteomes" id="UP000284684"/>
    </source>
</evidence>
<proteinExistence type="predicted"/>
<dbReference type="RefSeq" id="WP_123584691.1">
    <property type="nucleotide sequence ID" value="NZ_MOBI01000028.1"/>
</dbReference>
<dbReference type="Pfam" id="PF02924">
    <property type="entry name" value="HDPD"/>
    <property type="match status" value="1"/>
</dbReference>
<organism evidence="1 2">
    <name type="scientific">Pseudomonas brassicacearum</name>
    <dbReference type="NCBI Taxonomy" id="930166"/>
    <lineage>
        <taxon>Bacteria</taxon>
        <taxon>Pseudomonadati</taxon>
        <taxon>Pseudomonadota</taxon>
        <taxon>Gammaproteobacteria</taxon>
        <taxon>Pseudomonadales</taxon>
        <taxon>Pseudomonadaceae</taxon>
        <taxon>Pseudomonas</taxon>
    </lineage>
</organism>
<dbReference type="Proteomes" id="UP000284684">
    <property type="component" value="Unassembled WGS sequence"/>
</dbReference>
<evidence type="ECO:0008006" key="3">
    <source>
        <dbReference type="Google" id="ProtNLM"/>
    </source>
</evidence>
<dbReference type="AlphaFoldDB" id="A0A423GKP8"/>
<comment type="caution">
    <text evidence="1">The sequence shown here is derived from an EMBL/GenBank/DDBJ whole genome shotgun (WGS) entry which is preliminary data.</text>
</comment>
<dbReference type="InterPro" id="IPR004195">
    <property type="entry name" value="Head_decoration_D"/>
</dbReference>
<evidence type="ECO:0000313" key="1">
    <source>
        <dbReference type="EMBL" id="ROM91051.1"/>
    </source>
</evidence>
<protein>
    <recommendedName>
        <fullName evidence="3">Head decoration protein</fullName>
    </recommendedName>
</protein>
<sequence length="114" mass="11911">MTIKKEPIHAGEFLLSEGAGNISRESINVAAGPALEPGQILGLVTATGEFAPYHPTAEDGTQTAVAILFGPLGASDIVRRGRAVVRLAEISEAHLTGLDLDAEKALATHFLIVR</sequence>
<accession>A0A423GKP8</accession>
<name>A0A423GKP8_9PSED</name>